<name>A0A7M1LFG8_9BACT</name>
<proteinExistence type="predicted"/>
<dbReference type="AlphaFoldDB" id="A0A7M1LFG8"/>
<sequence>MLFFSYQIFKDYYKEPSELIAKIIDFSSSDISNLVQHIKPVVDKNIQNKDLKEIRKNFKAQGFNKKDGDILNFCIQSIRIKGDKYSFKISLKETKSLNNKAKYELLDVKINQYAVILP</sequence>
<dbReference type="RefSeq" id="WP_152534273.1">
    <property type="nucleotide sequence ID" value="NZ_CP063078.1"/>
</dbReference>
<gene>
    <name evidence="1" type="ORF">IMC76_06245</name>
</gene>
<organism evidence="1 2">
    <name type="scientific">Campylobacter corcagiensis</name>
    <dbReference type="NCBI Taxonomy" id="1448857"/>
    <lineage>
        <taxon>Bacteria</taxon>
        <taxon>Pseudomonadati</taxon>
        <taxon>Campylobacterota</taxon>
        <taxon>Epsilonproteobacteria</taxon>
        <taxon>Campylobacterales</taxon>
        <taxon>Campylobacteraceae</taxon>
        <taxon>Campylobacter</taxon>
    </lineage>
</organism>
<dbReference type="EMBL" id="CP063078">
    <property type="protein sequence ID" value="QOQ86814.1"/>
    <property type="molecule type" value="Genomic_DNA"/>
</dbReference>
<evidence type="ECO:0000313" key="1">
    <source>
        <dbReference type="EMBL" id="QOQ86814.1"/>
    </source>
</evidence>
<protein>
    <submittedName>
        <fullName evidence="1">Uncharacterized protein</fullName>
    </submittedName>
</protein>
<reference evidence="1 2" key="1">
    <citation type="submission" date="2020-10" db="EMBL/GenBank/DDBJ databases">
        <title>Campylobacter and Helicobacter PacBio genomes.</title>
        <authorList>
            <person name="Lane C."/>
        </authorList>
    </citation>
    <scope>NUCLEOTIDE SEQUENCE [LARGE SCALE GENOMIC DNA]</scope>
    <source>
        <strain evidence="1 2">2016D-0077</strain>
    </source>
</reference>
<keyword evidence="2" id="KW-1185">Reference proteome</keyword>
<accession>A0A7M1LFG8</accession>
<dbReference type="Proteomes" id="UP000594749">
    <property type="component" value="Chromosome"/>
</dbReference>
<evidence type="ECO:0000313" key="2">
    <source>
        <dbReference type="Proteomes" id="UP000594749"/>
    </source>
</evidence>